<reference evidence="1" key="1">
    <citation type="journal article" date="2014" name="Int. J. Syst. Evol. Microbiol.">
        <title>Complete genome sequence of Corynebacterium casei LMG S-19264T (=DSM 44701T), isolated from a smear-ripened cheese.</title>
        <authorList>
            <consortium name="US DOE Joint Genome Institute (JGI-PGF)"/>
            <person name="Walter F."/>
            <person name="Albersmeier A."/>
            <person name="Kalinowski J."/>
            <person name="Ruckert C."/>
        </authorList>
    </citation>
    <scope>NUCLEOTIDE SEQUENCE</scope>
    <source>
        <strain evidence="1">VKM B-2748</strain>
    </source>
</reference>
<sequence length="79" mass="9074">MKREDFKKPVVDAIRLNGGRATIVQIAKYIWDNYETDIRAAGDVLYTWQYEMRWAGQALVDEGKISKTGRGVGVWHFPS</sequence>
<evidence type="ECO:0000313" key="2">
    <source>
        <dbReference type="Proteomes" id="UP001143309"/>
    </source>
</evidence>
<dbReference type="EMBL" id="BSFL01000005">
    <property type="protein sequence ID" value="GLK81722.1"/>
    <property type="molecule type" value="Genomic_DNA"/>
</dbReference>
<accession>A0A9W6JR38</accession>
<dbReference type="RefSeq" id="WP_271202200.1">
    <property type="nucleotide sequence ID" value="NZ_BSFL01000005.1"/>
</dbReference>
<gene>
    <name evidence="1" type="ORF">GCM10008174_34630</name>
</gene>
<dbReference type="AlphaFoldDB" id="A0A9W6JR38"/>
<dbReference type="Proteomes" id="UP001143309">
    <property type="component" value="Unassembled WGS sequence"/>
</dbReference>
<comment type="caution">
    <text evidence="1">The sequence shown here is derived from an EMBL/GenBank/DDBJ whole genome shotgun (WGS) entry which is preliminary data.</text>
</comment>
<name>A0A9W6JR38_9HYPH</name>
<reference evidence="1" key="2">
    <citation type="submission" date="2023-01" db="EMBL/GenBank/DDBJ databases">
        <authorList>
            <person name="Sun Q."/>
            <person name="Evtushenko L."/>
        </authorList>
    </citation>
    <scope>NUCLEOTIDE SEQUENCE</scope>
    <source>
        <strain evidence="1">VKM B-2748</strain>
    </source>
</reference>
<proteinExistence type="predicted"/>
<evidence type="ECO:0000313" key="1">
    <source>
        <dbReference type="EMBL" id="GLK81722.1"/>
    </source>
</evidence>
<protein>
    <submittedName>
        <fullName evidence="1">Uncharacterized protein</fullName>
    </submittedName>
</protein>
<organism evidence="1 2">
    <name type="scientific">Methylopila turkensis</name>
    <dbReference type="NCBI Taxonomy" id="1437816"/>
    <lineage>
        <taxon>Bacteria</taxon>
        <taxon>Pseudomonadati</taxon>
        <taxon>Pseudomonadota</taxon>
        <taxon>Alphaproteobacteria</taxon>
        <taxon>Hyphomicrobiales</taxon>
        <taxon>Methylopilaceae</taxon>
        <taxon>Methylopila</taxon>
    </lineage>
</organism>
<keyword evidence="2" id="KW-1185">Reference proteome</keyword>